<evidence type="ECO:0000256" key="1">
    <source>
        <dbReference type="ARBA" id="ARBA00009437"/>
    </source>
</evidence>
<dbReference type="InterPro" id="IPR005119">
    <property type="entry name" value="LysR_subst-bd"/>
</dbReference>
<comment type="similarity">
    <text evidence="1">Belongs to the LysR transcriptional regulatory family.</text>
</comment>
<sequence>MALRVTLRQLEYLVAVGEEGSIAQAAQRLHISAPSISTAVAQLEAELGVQLFHRRHAHGLALTPGGHRIVGAARDALRQAERVVVLAADLRSSVSGPLSIGCLSSFSALVLPELRARFELQHPEVEVRQVEGDHAGLMEGLRQGTLDLCLTYDLDVPPGIGFEPLAPIPPHVALPPDHPLVRRPAVTPADLADHPMILLDLPGSTAYFLSAFGPEGLAPRIAERTRDMALARSMVANGFGFLLVNVRPASELAPDGKPLVYRPLSGGPRALRLGMARLQGIRPTRVTDAFEAHCRALVTPTSIPGVRTD</sequence>
<dbReference type="InterPro" id="IPR036388">
    <property type="entry name" value="WH-like_DNA-bd_sf"/>
</dbReference>
<dbReference type="InterPro" id="IPR036390">
    <property type="entry name" value="WH_DNA-bd_sf"/>
</dbReference>
<evidence type="ECO:0000256" key="4">
    <source>
        <dbReference type="ARBA" id="ARBA00023163"/>
    </source>
</evidence>
<dbReference type="PANTHER" id="PTHR30346:SF0">
    <property type="entry name" value="HCA OPERON TRANSCRIPTIONAL ACTIVATOR HCAR"/>
    <property type="match status" value="1"/>
</dbReference>
<dbReference type="PRINTS" id="PR00039">
    <property type="entry name" value="HTHLYSR"/>
</dbReference>
<dbReference type="AlphaFoldDB" id="A0A5C4ND87"/>
<dbReference type="PROSITE" id="PS50931">
    <property type="entry name" value="HTH_LYSR"/>
    <property type="match status" value="1"/>
</dbReference>
<dbReference type="Gene3D" id="1.10.10.10">
    <property type="entry name" value="Winged helix-like DNA-binding domain superfamily/Winged helix DNA-binding domain"/>
    <property type="match status" value="1"/>
</dbReference>
<keyword evidence="7" id="KW-1185">Reference proteome</keyword>
<dbReference type="RefSeq" id="WP_139082620.1">
    <property type="nucleotide sequence ID" value="NZ_VDFV01000028.1"/>
</dbReference>
<keyword evidence="2" id="KW-0805">Transcription regulation</keyword>
<dbReference type="Pfam" id="PF00126">
    <property type="entry name" value="HTH_1"/>
    <property type="match status" value="1"/>
</dbReference>
<dbReference type="Gene3D" id="3.40.190.10">
    <property type="entry name" value="Periplasmic binding protein-like II"/>
    <property type="match status" value="2"/>
</dbReference>
<feature type="domain" description="HTH lysR-type" evidence="5">
    <location>
        <begin position="5"/>
        <end position="63"/>
    </location>
</feature>
<dbReference type="FunFam" id="1.10.10.10:FF:000001">
    <property type="entry name" value="LysR family transcriptional regulator"/>
    <property type="match status" value="1"/>
</dbReference>
<evidence type="ECO:0000256" key="2">
    <source>
        <dbReference type="ARBA" id="ARBA00023015"/>
    </source>
</evidence>
<dbReference type="Proteomes" id="UP000305709">
    <property type="component" value="Unassembled WGS sequence"/>
</dbReference>
<dbReference type="EMBL" id="VDFV01000028">
    <property type="protein sequence ID" value="TNC67517.1"/>
    <property type="molecule type" value="Genomic_DNA"/>
</dbReference>
<keyword evidence="3" id="KW-0238">DNA-binding</keyword>
<keyword evidence="4" id="KW-0804">Transcription</keyword>
<dbReference type="GO" id="GO:0003677">
    <property type="term" value="F:DNA binding"/>
    <property type="evidence" value="ECO:0007669"/>
    <property type="project" value="UniProtKB-KW"/>
</dbReference>
<name>A0A5C4ND87_9RHOB</name>
<dbReference type="PANTHER" id="PTHR30346">
    <property type="entry name" value="TRANSCRIPTIONAL DUAL REGULATOR HCAR-RELATED"/>
    <property type="match status" value="1"/>
</dbReference>
<dbReference type="SUPFAM" id="SSF53850">
    <property type="entry name" value="Periplasmic binding protein-like II"/>
    <property type="match status" value="1"/>
</dbReference>
<dbReference type="Pfam" id="PF03466">
    <property type="entry name" value="LysR_substrate"/>
    <property type="match status" value="1"/>
</dbReference>
<accession>A0A5C4ND87</accession>
<evidence type="ECO:0000259" key="5">
    <source>
        <dbReference type="PROSITE" id="PS50931"/>
    </source>
</evidence>
<comment type="caution">
    <text evidence="6">The sequence shown here is derived from an EMBL/GenBank/DDBJ whole genome shotgun (WGS) entry which is preliminary data.</text>
</comment>
<gene>
    <name evidence="6" type="ORF">FHG71_15545</name>
</gene>
<dbReference type="SUPFAM" id="SSF46785">
    <property type="entry name" value="Winged helix' DNA-binding domain"/>
    <property type="match status" value="1"/>
</dbReference>
<dbReference type="OrthoDB" id="8679465at2"/>
<evidence type="ECO:0000313" key="6">
    <source>
        <dbReference type="EMBL" id="TNC67517.1"/>
    </source>
</evidence>
<protein>
    <submittedName>
        <fullName evidence="6">LysR family transcriptional regulator</fullName>
    </submittedName>
</protein>
<proteinExistence type="inferred from homology"/>
<dbReference type="CDD" id="cd08412">
    <property type="entry name" value="PBP2_PAO1_like"/>
    <property type="match status" value="1"/>
</dbReference>
<dbReference type="GO" id="GO:0032993">
    <property type="term" value="C:protein-DNA complex"/>
    <property type="evidence" value="ECO:0007669"/>
    <property type="project" value="TreeGrafter"/>
</dbReference>
<dbReference type="InterPro" id="IPR000847">
    <property type="entry name" value="LysR_HTH_N"/>
</dbReference>
<reference evidence="6 7" key="1">
    <citation type="submission" date="2019-06" db="EMBL/GenBank/DDBJ databases">
        <authorList>
            <person name="Jiang L."/>
        </authorList>
    </citation>
    <scope>NUCLEOTIDE SEQUENCE [LARGE SCALE GENOMIC DNA]</scope>
    <source>
        <strain evidence="6 7">YIM 48858</strain>
    </source>
</reference>
<dbReference type="GO" id="GO:0003700">
    <property type="term" value="F:DNA-binding transcription factor activity"/>
    <property type="evidence" value="ECO:0007669"/>
    <property type="project" value="InterPro"/>
</dbReference>
<organism evidence="6 7">
    <name type="scientific">Rubellimicrobium roseum</name>
    <dbReference type="NCBI Taxonomy" id="687525"/>
    <lineage>
        <taxon>Bacteria</taxon>
        <taxon>Pseudomonadati</taxon>
        <taxon>Pseudomonadota</taxon>
        <taxon>Alphaproteobacteria</taxon>
        <taxon>Rhodobacterales</taxon>
        <taxon>Roseobacteraceae</taxon>
        <taxon>Rubellimicrobium</taxon>
    </lineage>
</organism>
<evidence type="ECO:0000256" key="3">
    <source>
        <dbReference type="ARBA" id="ARBA00023125"/>
    </source>
</evidence>
<evidence type="ECO:0000313" key="7">
    <source>
        <dbReference type="Proteomes" id="UP000305709"/>
    </source>
</evidence>